<evidence type="ECO:0000313" key="2">
    <source>
        <dbReference type="EMBL" id="OAI20802.1"/>
    </source>
</evidence>
<dbReference type="Pfam" id="PF13487">
    <property type="entry name" value="HD_5"/>
    <property type="match status" value="1"/>
</dbReference>
<dbReference type="Gene3D" id="1.10.3210.10">
    <property type="entry name" value="Hypothetical protein af1432"/>
    <property type="match status" value="1"/>
</dbReference>
<dbReference type="STRING" id="980561.A1359_20440"/>
<evidence type="ECO:0000259" key="1">
    <source>
        <dbReference type="PROSITE" id="PS51832"/>
    </source>
</evidence>
<name>A0A177NSF4_9GAMM</name>
<protein>
    <submittedName>
        <fullName evidence="2">Phosphohydrolase</fullName>
    </submittedName>
</protein>
<dbReference type="OrthoDB" id="9802066at2"/>
<reference evidence="2 3" key="1">
    <citation type="submission" date="2016-03" db="EMBL/GenBank/DDBJ databases">
        <authorList>
            <person name="Ploux O."/>
        </authorList>
    </citation>
    <scope>NUCLEOTIDE SEQUENCE [LARGE SCALE GENOMIC DNA]</scope>
    <source>
        <strain evidence="2 3">R-45370</strain>
    </source>
</reference>
<dbReference type="SMART" id="SM00471">
    <property type="entry name" value="HDc"/>
    <property type="match status" value="1"/>
</dbReference>
<feature type="domain" description="HD-GYP" evidence="1">
    <location>
        <begin position="146"/>
        <end position="343"/>
    </location>
</feature>
<dbReference type="CDD" id="cd00077">
    <property type="entry name" value="HDc"/>
    <property type="match status" value="1"/>
</dbReference>
<keyword evidence="2" id="KW-0378">Hydrolase</keyword>
<accession>A0A177NSF4</accession>
<gene>
    <name evidence="2" type="ORF">A1359_20440</name>
</gene>
<dbReference type="GO" id="GO:0008081">
    <property type="term" value="F:phosphoric diester hydrolase activity"/>
    <property type="evidence" value="ECO:0007669"/>
    <property type="project" value="UniProtKB-ARBA"/>
</dbReference>
<dbReference type="RefSeq" id="WP_066977348.1">
    <property type="nucleotide sequence ID" value="NZ_LUUI01000029.1"/>
</dbReference>
<dbReference type="PROSITE" id="PS51832">
    <property type="entry name" value="HD_GYP"/>
    <property type="match status" value="1"/>
</dbReference>
<evidence type="ECO:0000313" key="3">
    <source>
        <dbReference type="Proteomes" id="UP000078476"/>
    </source>
</evidence>
<dbReference type="AlphaFoldDB" id="A0A177NSF4"/>
<dbReference type="SUPFAM" id="SSF109604">
    <property type="entry name" value="HD-domain/PDEase-like"/>
    <property type="match status" value="1"/>
</dbReference>
<dbReference type="InterPro" id="IPR003607">
    <property type="entry name" value="HD/PDEase_dom"/>
</dbReference>
<comment type="caution">
    <text evidence="2">The sequence shown here is derived from an EMBL/GenBank/DDBJ whole genome shotgun (WGS) entry which is preliminary data.</text>
</comment>
<dbReference type="Pfam" id="PF11871">
    <property type="entry name" value="DUF3391"/>
    <property type="match status" value="1"/>
</dbReference>
<dbReference type="PANTHER" id="PTHR43155:SF2">
    <property type="entry name" value="CYCLIC DI-GMP PHOSPHODIESTERASE PA4108"/>
    <property type="match status" value="1"/>
</dbReference>
<keyword evidence="3" id="KW-1185">Reference proteome</keyword>
<dbReference type="InterPro" id="IPR021812">
    <property type="entry name" value="DUF3391"/>
</dbReference>
<dbReference type="InterPro" id="IPR037522">
    <property type="entry name" value="HD_GYP_dom"/>
</dbReference>
<dbReference type="EMBL" id="LUUI01000029">
    <property type="protein sequence ID" value="OAI20802.1"/>
    <property type="molecule type" value="Genomic_DNA"/>
</dbReference>
<proteinExistence type="predicted"/>
<dbReference type="PANTHER" id="PTHR43155">
    <property type="entry name" value="CYCLIC DI-GMP PHOSPHODIESTERASE PA4108-RELATED"/>
    <property type="match status" value="1"/>
</dbReference>
<dbReference type="Proteomes" id="UP000078476">
    <property type="component" value="Unassembled WGS sequence"/>
</dbReference>
<sequence length="426" mass="47957">MQNKINNLLIDSIELVQIDAQDLKIGMFVSKLDRSWLETNFRFQGFELKTQADIDAVQKQCDFVFIDITKQTKVPQYVARSTAYTRDNLDHVQPPDKRSSFKQEIHKAEVIHHKSSSLVKGFMEDVQLGRPINALAAKKAVAYCVDSVLNAPDALMLMTQLRNRDEYTAQHSMNVCVFAIALGRQINLPLEELNHVGLCGMMHDMGKMQVPLEILNKPGRFTPEEMAIMQSHATLGWKILLGTSGMYAGAVDVAFSHHERLDGKGYPRQLKAEQITPYSRMVAIVDMYDAVSSDRVYQQGRPHLDAIKILAESSANGHLDPPLTMKFIECLGIYPAGSVVELNSGEVAMVIEINPKAKLKPKILMLCDAQKQPCQEFVLDLSMVSQNIDGQQYVIKRVMRADECGIDLLQYYQSGLLQKGWKQLQD</sequence>
<organism evidence="2 3">
    <name type="scientific">Methylomonas lenta</name>
    <dbReference type="NCBI Taxonomy" id="980561"/>
    <lineage>
        <taxon>Bacteria</taxon>
        <taxon>Pseudomonadati</taxon>
        <taxon>Pseudomonadota</taxon>
        <taxon>Gammaproteobacteria</taxon>
        <taxon>Methylococcales</taxon>
        <taxon>Methylococcaceae</taxon>
        <taxon>Methylomonas</taxon>
    </lineage>
</organism>